<dbReference type="RefSeq" id="WP_122160808.1">
    <property type="nucleotide sequence ID" value="NZ_BPQX01000017.1"/>
</dbReference>
<evidence type="ECO:0000313" key="3">
    <source>
        <dbReference type="Proteomes" id="UP001236369"/>
    </source>
</evidence>
<organism evidence="2 3">
    <name type="scientific">Methylobacterium persicinum</name>
    <dbReference type="NCBI Taxonomy" id="374426"/>
    <lineage>
        <taxon>Bacteria</taxon>
        <taxon>Pseudomonadati</taxon>
        <taxon>Pseudomonadota</taxon>
        <taxon>Alphaproteobacteria</taxon>
        <taxon>Hyphomicrobiales</taxon>
        <taxon>Methylobacteriaceae</taxon>
        <taxon>Methylobacterium</taxon>
    </lineage>
</organism>
<evidence type="ECO:0000259" key="1">
    <source>
        <dbReference type="Pfam" id="PF13401"/>
    </source>
</evidence>
<name>A0ABU0HRP6_9HYPH</name>
<accession>A0ABU0HRP6</accession>
<feature type="domain" description="ORC1/DEAH AAA+ ATPase" evidence="1">
    <location>
        <begin position="78"/>
        <end position="229"/>
    </location>
</feature>
<protein>
    <recommendedName>
        <fullName evidence="1">ORC1/DEAH AAA+ ATPase domain-containing protein</fullName>
    </recommendedName>
</protein>
<keyword evidence="3" id="KW-1185">Reference proteome</keyword>
<reference evidence="2 3" key="1">
    <citation type="submission" date="2023-07" db="EMBL/GenBank/DDBJ databases">
        <title>Genomic Encyclopedia of Type Strains, Phase IV (KMG-IV): sequencing the most valuable type-strain genomes for metagenomic binning, comparative biology and taxonomic classification.</title>
        <authorList>
            <person name="Goeker M."/>
        </authorList>
    </citation>
    <scope>NUCLEOTIDE SEQUENCE [LARGE SCALE GENOMIC DNA]</scope>
    <source>
        <strain evidence="2 3">DSM 19562</strain>
    </source>
</reference>
<evidence type="ECO:0000313" key="2">
    <source>
        <dbReference type="EMBL" id="MDQ0444998.1"/>
    </source>
</evidence>
<comment type="caution">
    <text evidence="2">The sequence shown here is derived from an EMBL/GenBank/DDBJ whole genome shotgun (WGS) entry which is preliminary data.</text>
</comment>
<dbReference type="Proteomes" id="UP001236369">
    <property type="component" value="Unassembled WGS sequence"/>
</dbReference>
<dbReference type="Pfam" id="PF13401">
    <property type="entry name" value="AAA_22"/>
    <property type="match status" value="1"/>
</dbReference>
<sequence length="376" mass="42399">MPQSQDGEIFRPDVTILPVAQAVPVRRERFAIRLSPLDLERRAWKRRVDTIHVNTDVVIKTVARFDEMLKDLGDDVEGQCLVIPAASGAGKSHLLARLQLRPALVPFRDEFGPVRPLVYIKAPSPCTLKTLGLALYFAMTEKELSANLKEHDIWTRVRHQMHAQLVSIIMIDEFHHAFRGRTSDERRTLVETLKNLVIPDPNDPLRPPGAELRPISLVLSGMPWLKRVLKEDFQLLRRCVFKPITPLGHSNACVKKATKFLALVEPRLGFPAPCGLSEHDMVQRMLKASNGYTGRMMHFVKKAAFRAIQAGAPSIGQVEHLGFVFEEIFELGPRRNPFLVTDISTLPKMKEIEFEKLTRLMGTAEAGAETQDDDAQ</sequence>
<dbReference type="InterPro" id="IPR049945">
    <property type="entry name" value="AAA_22"/>
</dbReference>
<gene>
    <name evidence="2" type="ORF">QO016_004524</name>
</gene>
<dbReference type="EMBL" id="JAUSVV010000019">
    <property type="protein sequence ID" value="MDQ0444998.1"/>
    <property type="molecule type" value="Genomic_DNA"/>
</dbReference>
<proteinExistence type="predicted"/>